<organism evidence="3 4">
    <name type="scientific">Candidatus Bealeia paramacronuclearis</name>
    <dbReference type="NCBI Taxonomy" id="1921001"/>
    <lineage>
        <taxon>Bacteria</taxon>
        <taxon>Pseudomonadati</taxon>
        <taxon>Pseudomonadota</taxon>
        <taxon>Alphaproteobacteria</taxon>
        <taxon>Holosporales</taxon>
        <taxon>Holosporaceae</taxon>
        <taxon>Candidatus Bealeia</taxon>
    </lineage>
</organism>
<evidence type="ECO:0000256" key="1">
    <source>
        <dbReference type="SAM" id="MobiDB-lite"/>
    </source>
</evidence>
<dbReference type="Proteomes" id="UP001330434">
    <property type="component" value="Chromosome"/>
</dbReference>
<keyword evidence="2" id="KW-0732">Signal</keyword>
<dbReference type="RefSeq" id="WP_338453527.1">
    <property type="nucleotide sequence ID" value="NZ_CP133270.1"/>
</dbReference>
<sequence length="120" mass="13703">MQKVCWKIRRYNVLLITFLCLSGCSAINDYRATQIYTSGYLKALPEKTQPPLYCYETIDKPMCYPEPIPGAEDRLIDYYEGPPPPCPKEAPIQKPSKPEGKPYPGPRFPNSPIVIRPLKK</sequence>
<feature type="signal peptide" evidence="2">
    <location>
        <begin position="1"/>
        <end position="26"/>
    </location>
</feature>
<dbReference type="EMBL" id="CP133270">
    <property type="protein sequence ID" value="WVX67451.1"/>
    <property type="molecule type" value="Genomic_DNA"/>
</dbReference>
<gene>
    <name evidence="3" type="ORF">Bealeia1_01657</name>
</gene>
<name>A0ABZ2C5R5_9PROT</name>
<evidence type="ECO:0000256" key="2">
    <source>
        <dbReference type="SAM" id="SignalP"/>
    </source>
</evidence>
<evidence type="ECO:0000313" key="4">
    <source>
        <dbReference type="Proteomes" id="UP001330434"/>
    </source>
</evidence>
<reference evidence="3 4" key="1">
    <citation type="journal article" date="2024" name="Environ. Microbiol.">
        <title>Novel evolutionary insights on the interactions of the Holosporales (Alphaproteobacteria) with eukaryotic hosts from comparative genomics.</title>
        <authorList>
            <person name="Giovannini M."/>
            <person name="Petroni G."/>
            <person name="Castelli M."/>
        </authorList>
    </citation>
    <scope>NUCLEOTIDE SEQUENCE [LARGE SCALE GENOMIC DNA]</scope>
    <source>
        <strain evidence="3 4">US_Bl 15I1</strain>
    </source>
</reference>
<feature type="chain" id="PRO_5045152451" evidence="2">
    <location>
        <begin position="27"/>
        <end position="120"/>
    </location>
</feature>
<protein>
    <submittedName>
        <fullName evidence="3">Uncharacterized protein</fullName>
    </submittedName>
</protein>
<keyword evidence="4" id="KW-1185">Reference proteome</keyword>
<evidence type="ECO:0000313" key="3">
    <source>
        <dbReference type="EMBL" id="WVX67451.1"/>
    </source>
</evidence>
<proteinExistence type="predicted"/>
<feature type="region of interest" description="Disordered" evidence="1">
    <location>
        <begin position="79"/>
        <end position="120"/>
    </location>
</feature>
<accession>A0ABZ2C5R5</accession>